<dbReference type="EC" id="6.3.4.16" evidence="13"/>
<dbReference type="SUPFAM" id="SSF52021">
    <property type="entry name" value="Carbamoyl phosphate synthetase, small subunit N-terminal domain"/>
    <property type="match status" value="1"/>
</dbReference>
<dbReference type="SUPFAM" id="SSF52440">
    <property type="entry name" value="PreATP-grasp domain"/>
    <property type="match status" value="2"/>
</dbReference>
<dbReference type="CDD" id="cd01423">
    <property type="entry name" value="MGS_CPS_I_III"/>
    <property type="match status" value="1"/>
</dbReference>
<dbReference type="InterPro" id="IPR005479">
    <property type="entry name" value="CPAse_ATP-bd"/>
</dbReference>
<evidence type="ECO:0000313" key="20">
    <source>
        <dbReference type="EMBL" id="NXO37458.1"/>
    </source>
</evidence>
<dbReference type="InterPro" id="IPR006275">
    <property type="entry name" value="CPSase_lsu"/>
</dbReference>
<dbReference type="InterPro" id="IPR029062">
    <property type="entry name" value="Class_I_gatase-like"/>
</dbReference>
<dbReference type="InterPro" id="IPR011607">
    <property type="entry name" value="MGS-like_dom"/>
</dbReference>
<dbReference type="SUPFAM" id="SSF52317">
    <property type="entry name" value="Class I glutamine amidotransferase-like"/>
    <property type="match status" value="1"/>
</dbReference>
<dbReference type="FunFam" id="3.50.30.20:FF:000002">
    <property type="entry name" value="Carbamoyl-phosphate synthase 1, mitochondrial"/>
    <property type="match status" value="1"/>
</dbReference>
<evidence type="ECO:0000256" key="17">
    <source>
        <dbReference type="PROSITE-ProRule" id="PRU00409"/>
    </source>
</evidence>
<feature type="non-terminal residue" evidence="20">
    <location>
        <position position="1"/>
    </location>
</feature>
<dbReference type="NCBIfam" id="TIGR01369">
    <property type="entry name" value="CPSaseII_lrg"/>
    <property type="match status" value="1"/>
</dbReference>
<dbReference type="EMBL" id="VXBM01000229">
    <property type="protein sequence ID" value="NXO37458.1"/>
    <property type="molecule type" value="Genomic_DNA"/>
</dbReference>
<dbReference type="FunFam" id="3.30.1490.20:FF:000001">
    <property type="entry name" value="Carbamoyl-phosphate synthase large chain"/>
    <property type="match status" value="1"/>
</dbReference>
<dbReference type="PROSITE" id="PS51273">
    <property type="entry name" value="GATASE_TYPE_1"/>
    <property type="match status" value="1"/>
</dbReference>
<feature type="domain" description="MGS-like" evidence="19">
    <location>
        <begin position="1301"/>
        <end position="1446"/>
    </location>
</feature>
<dbReference type="SMART" id="SM00851">
    <property type="entry name" value="MGS"/>
    <property type="match status" value="1"/>
</dbReference>
<keyword evidence="8" id="KW-0479">Metal-binding</keyword>
<dbReference type="Gene3D" id="3.40.50.20">
    <property type="match status" value="2"/>
</dbReference>
<dbReference type="InterPro" id="IPR035686">
    <property type="entry name" value="CPSase_GATase1"/>
</dbReference>
<dbReference type="GO" id="GO:0006207">
    <property type="term" value="P:'de novo' pyrimidine nucleobase biosynthetic process"/>
    <property type="evidence" value="ECO:0007669"/>
    <property type="project" value="InterPro"/>
</dbReference>
<dbReference type="FunFam" id="3.30.470.20:FF:000026">
    <property type="entry name" value="Carbamoyl-phosphate synthase large chain"/>
    <property type="match status" value="1"/>
</dbReference>
<comment type="similarity">
    <text evidence="2">Belongs to the CarB family.</text>
</comment>
<dbReference type="PANTHER" id="PTHR11405:SF53">
    <property type="entry name" value="CARBAMOYL-PHOSPHATE SYNTHASE [AMMONIA], MITOCHONDRIAL"/>
    <property type="match status" value="1"/>
</dbReference>
<dbReference type="PANTHER" id="PTHR11405">
    <property type="entry name" value="CARBAMOYLTRANSFERASE FAMILY MEMBER"/>
    <property type="match status" value="1"/>
</dbReference>
<keyword evidence="10 17" id="KW-0547">Nucleotide-binding</keyword>
<dbReference type="FunFam" id="3.40.50.20:FF:000002">
    <property type="entry name" value="Carbamoyl-phosphate synthase large chain"/>
    <property type="match status" value="1"/>
</dbReference>
<dbReference type="Proteomes" id="UP000572057">
    <property type="component" value="Unassembled WGS sequence"/>
</dbReference>
<keyword evidence="4" id="KW-0021">Allosteric enzyme</keyword>
<accession>A0A7L1RSI1</accession>
<dbReference type="InterPro" id="IPR011761">
    <property type="entry name" value="ATP-grasp"/>
</dbReference>
<name>A0A7L1RSI1_9PASS</name>
<keyword evidence="7" id="KW-0028">Amino-acid biosynthesis</keyword>
<dbReference type="Pfam" id="PF25596">
    <property type="entry name" value="CPSase_L_D1"/>
    <property type="match status" value="2"/>
</dbReference>
<evidence type="ECO:0000259" key="19">
    <source>
        <dbReference type="PROSITE" id="PS51855"/>
    </source>
</evidence>
<evidence type="ECO:0000256" key="9">
    <source>
        <dbReference type="ARBA" id="ARBA00022737"/>
    </source>
</evidence>
<evidence type="ECO:0000256" key="12">
    <source>
        <dbReference type="ARBA" id="ARBA00023211"/>
    </source>
</evidence>
<dbReference type="Gene3D" id="3.40.50.1380">
    <property type="entry name" value="Methylglyoxal synthase-like domain"/>
    <property type="match status" value="1"/>
</dbReference>
<dbReference type="Pfam" id="PF02787">
    <property type="entry name" value="CPSase_L_D3"/>
    <property type="match status" value="1"/>
</dbReference>
<comment type="catalytic activity">
    <reaction evidence="14">
        <text>hydrogencarbonate + NH4(+) + 2 ATP = carbamoyl phosphate + 2 ADP + phosphate + 2 H(+)</text>
        <dbReference type="Rhea" id="RHEA:18029"/>
        <dbReference type="ChEBI" id="CHEBI:15378"/>
        <dbReference type="ChEBI" id="CHEBI:17544"/>
        <dbReference type="ChEBI" id="CHEBI:28938"/>
        <dbReference type="ChEBI" id="CHEBI:30616"/>
        <dbReference type="ChEBI" id="CHEBI:43474"/>
        <dbReference type="ChEBI" id="CHEBI:58228"/>
        <dbReference type="ChEBI" id="CHEBI:456216"/>
        <dbReference type="EC" id="6.3.4.16"/>
    </reaction>
</comment>
<dbReference type="SMART" id="SM01096">
    <property type="entry name" value="CPSase_L_D3"/>
    <property type="match status" value="1"/>
</dbReference>
<dbReference type="Gene3D" id="3.50.30.20">
    <property type="entry name" value="Carbamoyl-phosphate synthase small subunit, N-terminal domain"/>
    <property type="match status" value="1"/>
</dbReference>
<dbReference type="PROSITE" id="PS00867">
    <property type="entry name" value="CPSASE_2"/>
    <property type="match status" value="2"/>
</dbReference>
<dbReference type="GO" id="GO:0004087">
    <property type="term" value="F:carbamoyl-phosphate synthase (ammonia) activity"/>
    <property type="evidence" value="ECO:0007669"/>
    <property type="project" value="UniProtKB-EC"/>
</dbReference>
<evidence type="ECO:0000256" key="14">
    <source>
        <dbReference type="ARBA" id="ARBA00047359"/>
    </source>
</evidence>
<comment type="catalytic activity">
    <reaction evidence="15">
        <text>hydrogencarbonate + L-glutamine + 2 ATP + H2O = carbamoyl phosphate + L-glutamate + 2 ADP + phosphate + 2 H(+)</text>
        <dbReference type="Rhea" id="RHEA:18633"/>
        <dbReference type="ChEBI" id="CHEBI:15377"/>
        <dbReference type="ChEBI" id="CHEBI:15378"/>
        <dbReference type="ChEBI" id="CHEBI:17544"/>
        <dbReference type="ChEBI" id="CHEBI:29985"/>
        <dbReference type="ChEBI" id="CHEBI:30616"/>
        <dbReference type="ChEBI" id="CHEBI:43474"/>
        <dbReference type="ChEBI" id="CHEBI:58228"/>
        <dbReference type="ChEBI" id="CHEBI:58359"/>
        <dbReference type="ChEBI" id="CHEBI:456216"/>
        <dbReference type="EC" id="6.3.5.5"/>
    </reaction>
</comment>
<dbReference type="GO" id="GO:0006526">
    <property type="term" value="P:L-arginine biosynthetic process"/>
    <property type="evidence" value="ECO:0007669"/>
    <property type="project" value="UniProtKB-KW"/>
</dbReference>
<dbReference type="FunFam" id="3.40.50.20:FF:000012">
    <property type="entry name" value="Carbamoyl-phosphate synthase 1, mitochondrial"/>
    <property type="match status" value="1"/>
</dbReference>
<evidence type="ECO:0000256" key="2">
    <source>
        <dbReference type="ARBA" id="ARBA00009799"/>
    </source>
</evidence>
<dbReference type="SUPFAM" id="SSF48108">
    <property type="entry name" value="Carbamoyl phosphate synthetase, large subunit connection domain"/>
    <property type="match status" value="1"/>
</dbReference>
<dbReference type="InterPro" id="IPR002474">
    <property type="entry name" value="CarbamoylP_synth_ssu_N"/>
</dbReference>
<dbReference type="SMART" id="SM01097">
    <property type="entry name" value="CPSase_sm_chain"/>
    <property type="match status" value="1"/>
</dbReference>
<evidence type="ECO:0000256" key="10">
    <source>
        <dbReference type="ARBA" id="ARBA00022741"/>
    </source>
</evidence>
<dbReference type="InterPro" id="IPR006274">
    <property type="entry name" value="CarbamoylP_synth_ssu"/>
</dbReference>
<dbReference type="InterPro" id="IPR036914">
    <property type="entry name" value="MGS-like_dom_sf"/>
</dbReference>
<gene>
    <name evidence="20" type="primary">Cps1</name>
    <name evidence="20" type="ORF">LOCOCH_R09633</name>
</gene>
<dbReference type="FunFam" id="3.40.50.880:FF:000006">
    <property type="entry name" value="Carbamoyl-phosphate synthase 1, mitochondrial"/>
    <property type="match status" value="1"/>
</dbReference>
<dbReference type="Pfam" id="PF02142">
    <property type="entry name" value="MGS"/>
    <property type="match status" value="1"/>
</dbReference>
<comment type="caution">
    <text evidence="20">The sequence shown here is derived from an EMBL/GenBank/DDBJ whole genome shotgun (WGS) entry which is preliminary data.</text>
</comment>
<keyword evidence="5" id="KW-0055">Arginine biosynthesis</keyword>
<dbReference type="PROSITE" id="PS51855">
    <property type="entry name" value="MGS"/>
    <property type="match status" value="1"/>
</dbReference>
<dbReference type="GO" id="GO:0005737">
    <property type="term" value="C:cytoplasm"/>
    <property type="evidence" value="ECO:0007669"/>
    <property type="project" value="TreeGrafter"/>
</dbReference>
<dbReference type="Pfam" id="PF02786">
    <property type="entry name" value="CPSase_L_D2"/>
    <property type="match status" value="2"/>
</dbReference>
<evidence type="ECO:0000256" key="11">
    <source>
        <dbReference type="ARBA" id="ARBA00022840"/>
    </source>
</evidence>
<keyword evidence="11 17" id="KW-0067">ATP-binding</keyword>
<evidence type="ECO:0000256" key="8">
    <source>
        <dbReference type="ARBA" id="ARBA00022723"/>
    </source>
</evidence>
<comment type="pathway">
    <text evidence="1">Amino-acid biosynthesis; L-arginine biosynthesis; carbamoyl phosphate from bicarbonate: step 1/1.</text>
</comment>
<dbReference type="InterPro" id="IPR005480">
    <property type="entry name" value="CPSase_lsu_oligo"/>
</dbReference>
<dbReference type="Pfam" id="PF00988">
    <property type="entry name" value="CPSase_sm_chain"/>
    <property type="match status" value="1"/>
</dbReference>
<evidence type="ECO:0000256" key="15">
    <source>
        <dbReference type="ARBA" id="ARBA00048816"/>
    </source>
</evidence>
<dbReference type="InterPro" id="IPR017926">
    <property type="entry name" value="GATASE"/>
</dbReference>
<sequence length="1446" mass="158721">MKGYSFGYPSSTAGEVVFNTGLSGYTEALTDPSYKGQILTLANPIVGNGGVPDTAALDEMGLRRFLESDGIKVSGLLVLDYSNEYSHWQATRSLGEWLQEEQVPALYGIDTRMLSKLIRDKGTVLGKIEFEGQPVEFADPNKQNLIAEVSTKEVRIYGRGNPIKVVAVDCGLKHNVIRLLVKVGAEVHLVPWDHDFTGMDYDGLVISGGPGDPMKAQEVIQNVRKVLESNRPEPLFGISMGHLITGIAAGATSYKMQMANRGQNQPVLNAVNGQAVITAQNHGYALDSSALPPGWKPLFVNANDQTNEGIMHETRSIFTAQFYPDANPGPRDTEFLFDSFISLVKRGKGTTIPSVLPKAGVTASRVEVSKVLILGSGGLSIGQAGEFDYSGSQAVKALKEENVKIVLMNPNIASVQTNETGLKQADAVYFLPITPQFVTEIIKAERPDGLILGMGGQTALNCGVELFKQGVLQQYGVKVLGTSVESIMATEDRKLFSEKLTELNEKIAPSFAVESVEDALKAAEKICYPVMIRSAYALGGLGSGICPDKESLLDLGTKAFAMTNQILVEKSVVGWKEIEYEVVRDAADNCIAVCNMENIDAMGVHTGDSVVVAPSQTLSNEEFQMLRDRAIEVVRHLGIVGECNIQFALHPTSLEYYVIEVNARLSRSSALASKATGYPLAFIAAKIALGIPLPEIKNVVTGKTSACFEPSLDYVVTKIPRWDLDRFQHTSNRIGSSMKSVGEVMAIGRTFEESFQKALRMCHPSVDGFVSRLPMNKAWPASVDLQKELSEPSSTRIYAIAKALDNEVPVDVIHKLTAIDKWFLYKMRSIVNMEKILKEVNSKTILEETLRRAKQMGFSDKQIGRCLRLTEVQCRQLRLRKNIVPWVKQIDTLAAEYPAVTNYLYVTYNGQEHDVKFDDCGVMVLGCGPYHIGSSVEFDWCAVSSIRTLRQLGNKTVVVNCNPETVSTDFDECDRLYFEELSLERILDIYQYEGCSGCIISVGGQIPNNLAVPLHQNGVKILGTSPLKIDQAEDRSTFSAVLDELHVAQAPWKAVSTLRDAVEFARSVSYPCLLRPSYVLSGSAMNVVFTEEEMKKFLAEATRVSQDYPVVLTKFIEDAREVEMDAVAKAGRVISHAISEHVEDAGVHSGDATLVFPTQTISQGALEKVKAATKKIAKAFAISGPFNIQFLVQGRNVLVIECNLRASRSFPFVSKTLGVDFIDVATKVMIGKQVNESSLPTMEHPIFPSRYVGIKAPMFSWSRLRDADPVLRCEMASTGEVACFGEDVYSAFQKALLATGFTFPKEGILIGIQKSFRPRFLSVAELLHEQGFKLYGTEATSAWLNANGIPANPVAWPSQESQSPSLPSVRRLVRDGKIDLVINLPNSNTRFVHDDYVIRRMAIDSGIALLTNFKVTKLFAEALKYSGKLDSRSLFHYRETDSGNTA</sequence>
<dbReference type="Gene3D" id="1.10.1030.10">
    <property type="entry name" value="Carbamoyl-phosphate synthetase, large subunit oligomerisation domain"/>
    <property type="match status" value="1"/>
</dbReference>
<dbReference type="NCBIfam" id="NF009455">
    <property type="entry name" value="PRK12815.1"/>
    <property type="match status" value="1"/>
</dbReference>
<organism evidence="20 21">
    <name type="scientific">Helopsaltes ochotensis</name>
    <name type="common">Middendorff's grasshopper-warbler</name>
    <dbReference type="NCBI Taxonomy" id="3150915"/>
    <lineage>
        <taxon>Eukaryota</taxon>
        <taxon>Metazoa</taxon>
        <taxon>Chordata</taxon>
        <taxon>Craniata</taxon>
        <taxon>Vertebrata</taxon>
        <taxon>Euteleostomi</taxon>
        <taxon>Archelosauria</taxon>
        <taxon>Archosauria</taxon>
        <taxon>Dinosauria</taxon>
        <taxon>Saurischia</taxon>
        <taxon>Theropoda</taxon>
        <taxon>Coelurosauria</taxon>
        <taxon>Aves</taxon>
        <taxon>Neognathae</taxon>
        <taxon>Neoaves</taxon>
        <taxon>Telluraves</taxon>
        <taxon>Australaves</taxon>
        <taxon>Passeriformes</taxon>
        <taxon>Sylvioidea</taxon>
        <taxon>Locustellidae</taxon>
        <taxon>Helopsaltes</taxon>
    </lineage>
</organism>
<keyword evidence="6" id="KW-0436">Ligase</keyword>
<dbReference type="PRINTS" id="PR00098">
    <property type="entry name" value="CPSASE"/>
</dbReference>
<dbReference type="SUPFAM" id="SSF52335">
    <property type="entry name" value="Methylglyoxal synthase-like"/>
    <property type="match status" value="1"/>
</dbReference>
<keyword evidence="21" id="KW-1185">Reference proteome</keyword>
<keyword evidence="9" id="KW-0677">Repeat</keyword>
<dbReference type="FunFam" id="1.10.1030.10:FF:000001">
    <property type="entry name" value="Carbamoyl-phosphate synthase large chain"/>
    <property type="match status" value="1"/>
</dbReference>
<evidence type="ECO:0000256" key="13">
    <source>
        <dbReference type="ARBA" id="ARBA00044063"/>
    </source>
</evidence>
<proteinExistence type="inferred from homology"/>
<dbReference type="NCBIfam" id="NF009475">
    <property type="entry name" value="PRK12838.1"/>
    <property type="match status" value="1"/>
</dbReference>
<dbReference type="CDD" id="cd01744">
    <property type="entry name" value="GATase1_CPSase"/>
    <property type="match status" value="1"/>
</dbReference>
<dbReference type="GO" id="GO:0005524">
    <property type="term" value="F:ATP binding"/>
    <property type="evidence" value="ECO:0007669"/>
    <property type="project" value="UniProtKB-UniRule"/>
</dbReference>
<dbReference type="PROSITE" id="PS50975">
    <property type="entry name" value="ATP_GRASP"/>
    <property type="match status" value="2"/>
</dbReference>
<evidence type="ECO:0000256" key="4">
    <source>
        <dbReference type="ARBA" id="ARBA00022533"/>
    </source>
</evidence>
<feature type="domain" description="ATP-grasp" evidence="18">
    <location>
        <begin position="497"/>
        <end position="689"/>
    </location>
</feature>
<dbReference type="GO" id="GO:0006541">
    <property type="term" value="P:glutamine metabolic process"/>
    <property type="evidence" value="ECO:0007669"/>
    <property type="project" value="InterPro"/>
</dbReference>
<dbReference type="InterPro" id="IPR036897">
    <property type="entry name" value="CarbamoylP_synth_lsu_oligo_sf"/>
</dbReference>
<dbReference type="NCBIfam" id="NF003671">
    <property type="entry name" value="PRK05294.1"/>
    <property type="match status" value="1"/>
</dbReference>
<dbReference type="Pfam" id="PF00117">
    <property type="entry name" value="GATase"/>
    <property type="match status" value="1"/>
</dbReference>
<dbReference type="OrthoDB" id="434at2759"/>
<keyword evidence="12" id="KW-0464">Manganese</keyword>
<dbReference type="Gene3D" id="3.40.50.880">
    <property type="match status" value="1"/>
</dbReference>
<evidence type="ECO:0000256" key="1">
    <source>
        <dbReference type="ARBA" id="ARBA00005077"/>
    </source>
</evidence>
<dbReference type="InterPro" id="IPR005483">
    <property type="entry name" value="CPSase_dom"/>
</dbReference>
<dbReference type="PRINTS" id="PR00099">
    <property type="entry name" value="CPSGATASE"/>
</dbReference>
<dbReference type="EC" id="6.3.5.5" evidence="3"/>
<evidence type="ECO:0000256" key="3">
    <source>
        <dbReference type="ARBA" id="ARBA00012738"/>
    </source>
</evidence>
<evidence type="ECO:0000259" key="18">
    <source>
        <dbReference type="PROSITE" id="PS50975"/>
    </source>
</evidence>
<dbReference type="FunFam" id="3.30.470.20:FF:000001">
    <property type="entry name" value="Carbamoyl-phosphate synthase large chain"/>
    <property type="match status" value="1"/>
</dbReference>
<dbReference type="NCBIfam" id="TIGR01368">
    <property type="entry name" value="CPSaseIIsmall"/>
    <property type="match status" value="1"/>
</dbReference>
<protein>
    <recommendedName>
        <fullName evidence="16">Carbamoyl phosphate synthase arginine-specific large chain</fullName>
        <ecNumber evidence="13">6.3.4.16</ecNumber>
        <ecNumber evidence="3">6.3.5.5</ecNumber>
    </recommendedName>
</protein>
<dbReference type="SUPFAM" id="SSF56059">
    <property type="entry name" value="Glutathione synthetase ATP-binding domain-like"/>
    <property type="match status" value="2"/>
</dbReference>
<evidence type="ECO:0000256" key="16">
    <source>
        <dbReference type="ARBA" id="ARBA00074189"/>
    </source>
</evidence>
<dbReference type="InterPro" id="IPR016185">
    <property type="entry name" value="PreATP-grasp_dom_sf"/>
</dbReference>
<dbReference type="FunFam" id="3.40.50.1380:FF:000010">
    <property type="entry name" value="carbamoyl-phosphate synthase [ammonia], mitochondrial"/>
    <property type="match status" value="1"/>
</dbReference>
<reference evidence="21" key="1">
    <citation type="submission" date="2019-09" db="EMBL/GenBank/DDBJ databases">
        <title>Bird 10,000 Genomes (B10K) Project - Family phase.</title>
        <authorList>
            <person name="Zhang G."/>
        </authorList>
    </citation>
    <scope>NUCLEOTIDE SEQUENCE [LARGE SCALE GENOMIC DNA]</scope>
</reference>
<dbReference type="GO" id="GO:0046872">
    <property type="term" value="F:metal ion binding"/>
    <property type="evidence" value="ECO:0007669"/>
    <property type="project" value="UniProtKB-KW"/>
</dbReference>
<feature type="domain" description="ATP-grasp" evidence="18">
    <location>
        <begin position="1039"/>
        <end position="1230"/>
    </location>
</feature>
<feature type="non-terminal residue" evidence="20">
    <location>
        <position position="1446"/>
    </location>
</feature>
<dbReference type="PROSITE" id="PS00866">
    <property type="entry name" value="CPSASE_1"/>
    <property type="match status" value="2"/>
</dbReference>
<evidence type="ECO:0000313" key="21">
    <source>
        <dbReference type="Proteomes" id="UP000572057"/>
    </source>
</evidence>
<evidence type="ECO:0000256" key="5">
    <source>
        <dbReference type="ARBA" id="ARBA00022571"/>
    </source>
</evidence>
<dbReference type="GO" id="GO:0004088">
    <property type="term" value="F:carbamoyl-phosphate synthase (glutamine-hydrolyzing) activity"/>
    <property type="evidence" value="ECO:0007669"/>
    <property type="project" value="UniProtKB-EC"/>
</dbReference>
<evidence type="ECO:0000256" key="7">
    <source>
        <dbReference type="ARBA" id="ARBA00022605"/>
    </source>
</evidence>
<dbReference type="InterPro" id="IPR036480">
    <property type="entry name" value="CarbP_synth_ssu_N_sf"/>
</dbReference>
<evidence type="ECO:0000256" key="6">
    <source>
        <dbReference type="ARBA" id="ARBA00022598"/>
    </source>
</evidence>
<dbReference type="Gene3D" id="3.30.470.20">
    <property type="entry name" value="ATP-grasp fold, B domain"/>
    <property type="match status" value="2"/>
</dbReference>
<dbReference type="InterPro" id="IPR058047">
    <property type="entry name" value="CPSase_preATP-grasp"/>
</dbReference>